<name>A0A0L0HI90_SPIPD</name>
<dbReference type="RefSeq" id="XP_016608881.1">
    <property type="nucleotide sequence ID" value="XM_016752193.1"/>
</dbReference>
<sequence length="589" mass="65679">MSILDNLTARFKCGHLVGILGESGSGKSTLIDILAGVSKMGKVSGHVLYNGILRTKTNEVAFHPLIGYIPQDDVFMPNLTVRETLLYSVQLRVPNLSRSQQQERVNEVLDTLNLTYVAETRVGDPLKRGISGGERRRLSIGVELVAYPALLLCDEITSGLDAFNALNTMRTLRTLCDTGKHTVVCAIHQPRSSIFAMFDDILLLASGRCVYAGSSEDMMTYFETMGLKCPIHSNPADWALDVVELSRNQVGDEMQVIHIGGRSPDDKFVKMRSCTNDCSDSDSSVSFTTLVGAFETSGYQTGLKTELSNLRTVFANTDARRAQKASLLRQTLVLTRRLATQTRRDKVLVAIRFFTSVLLGLLGGFMFFPRKHGAESAEARVYAINYVICAYCFSCVPTVTKAIEDRVLFIREHSRGCVSLMPYLLSYAAIELPVLLINAMIFSSITYWMIDFYKDVWHFLFFIVVVTMSIFAGFSAAQMCASAVNSAMHALVLLAGLSVYQFLLAGTSLPKSDIGVPWLFYTSYFYFGANALILNEFGDRDWVLPKLEDNWRIHSAKKGWSLVWLGLHIVLYRVASYLLLKWRVSKSKS</sequence>
<evidence type="ECO:0000313" key="10">
    <source>
        <dbReference type="EMBL" id="KND00842.1"/>
    </source>
</evidence>
<evidence type="ECO:0000256" key="2">
    <source>
        <dbReference type="ARBA" id="ARBA00022448"/>
    </source>
</evidence>
<dbReference type="InterPro" id="IPR050352">
    <property type="entry name" value="ABCG_transporters"/>
</dbReference>
<comment type="subcellular location">
    <subcellularLocation>
        <location evidence="1">Membrane</location>
        <topology evidence="1">Multi-pass membrane protein</topology>
    </subcellularLocation>
</comment>
<feature type="transmembrane region" description="Helical" evidence="8">
    <location>
        <begin position="518"/>
        <end position="538"/>
    </location>
</feature>
<protein>
    <recommendedName>
        <fullName evidence="9">ABC transporter domain-containing protein</fullName>
    </recommendedName>
</protein>
<evidence type="ECO:0000256" key="7">
    <source>
        <dbReference type="ARBA" id="ARBA00023136"/>
    </source>
</evidence>
<dbReference type="OMA" id="WIDVCIM"/>
<feature type="transmembrane region" description="Helical" evidence="8">
    <location>
        <begin position="559"/>
        <end position="580"/>
    </location>
</feature>
<keyword evidence="5" id="KW-0067">ATP-binding</keyword>
<dbReference type="eggNOG" id="KOG0061">
    <property type="taxonomic scope" value="Eukaryota"/>
</dbReference>
<dbReference type="GO" id="GO:0140359">
    <property type="term" value="F:ABC-type transporter activity"/>
    <property type="evidence" value="ECO:0007669"/>
    <property type="project" value="InterPro"/>
</dbReference>
<evidence type="ECO:0000256" key="8">
    <source>
        <dbReference type="SAM" id="Phobius"/>
    </source>
</evidence>
<dbReference type="OrthoDB" id="66620at2759"/>
<dbReference type="InterPro" id="IPR017871">
    <property type="entry name" value="ABC_transporter-like_CS"/>
</dbReference>
<dbReference type="InterPro" id="IPR003593">
    <property type="entry name" value="AAA+_ATPase"/>
</dbReference>
<dbReference type="VEuPathDB" id="FungiDB:SPPG_03946"/>
<keyword evidence="3 8" id="KW-0812">Transmembrane</keyword>
<dbReference type="InterPro" id="IPR013525">
    <property type="entry name" value="ABC2_TM"/>
</dbReference>
<dbReference type="GO" id="GO:0005524">
    <property type="term" value="F:ATP binding"/>
    <property type="evidence" value="ECO:0007669"/>
    <property type="project" value="UniProtKB-KW"/>
</dbReference>
<dbReference type="Proteomes" id="UP000053201">
    <property type="component" value="Unassembled WGS sequence"/>
</dbReference>
<organism evidence="10 11">
    <name type="scientific">Spizellomyces punctatus (strain DAOM BR117)</name>
    <dbReference type="NCBI Taxonomy" id="645134"/>
    <lineage>
        <taxon>Eukaryota</taxon>
        <taxon>Fungi</taxon>
        <taxon>Fungi incertae sedis</taxon>
        <taxon>Chytridiomycota</taxon>
        <taxon>Chytridiomycota incertae sedis</taxon>
        <taxon>Chytridiomycetes</taxon>
        <taxon>Spizellomycetales</taxon>
        <taxon>Spizellomycetaceae</taxon>
        <taxon>Spizellomyces</taxon>
    </lineage>
</organism>
<feature type="transmembrane region" description="Helical" evidence="8">
    <location>
        <begin position="456"/>
        <end position="476"/>
    </location>
</feature>
<dbReference type="InterPro" id="IPR003439">
    <property type="entry name" value="ABC_transporter-like_ATP-bd"/>
</dbReference>
<dbReference type="AlphaFoldDB" id="A0A0L0HI90"/>
<feature type="domain" description="ABC transporter" evidence="9">
    <location>
        <begin position="1"/>
        <end position="231"/>
    </location>
</feature>
<dbReference type="PANTHER" id="PTHR48041">
    <property type="entry name" value="ABC TRANSPORTER G FAMILY MEMBER 28"/>
    <property type="match status" value="1"/>
</dbReference>
<keyword evidence="6 8" id="KW-1133">Transmembrane helix</keyword>
<dbReference type="SUPFAM" id="SSF52540">
    <property type="entry name" value="P-loop containing nucleoside triphosphate hydrolases"/>
    <property type="match status" value="1"/>
</dbReference>
<dbReference type="CDD" id="cd03213">
    <property type="entry name" value="ABCG_EPDR"/>
    <property type="match status" value="1"/>
</dbReference>
<feature type="transmembrane region" description="Helical" evidence="8">
    <location>
        <begin position="424"/>
        <end position="450"/>
    </location>
</feature>
<evidence type="ECO:0000256" key="6">
    <source>
        <dbReference type="ARBA" id="ARBA00022989"/>
    </source>
</evidence>
<feature type="transmembrane region" description="Helical" evidence="8">
    <location>
        <begin position="381"/>
        <end position="403"/>
    </location>
</feature>
<dbReference type="PROSITE" id="PS50893">
    <property type="entry name" value="ABC_TRANSPORTER_2"/>
    <property type="match status" value="1"/>
</dbReference>
<dbReference type="GO" id="GO:0016020">
    <property type="term" value="C:membrane"/>
    <property type="evidence" value="ECO:0007669"/>
    <property type="project" value="UniProtKB-SubCell"/>
</dbReference>
<keyword evidence="4" id="KW-0547">Nucleotide-binding</keyword>
<dbReference type="InParanoid" id="A0A0L0HI90"/>
<evidence type="ECO:0000256" key="3">
    <source>
        <dbReference type="ARBA" id="ARBA00022692"/>
    </source>
</evidence>
<dbReference type="GeneID" id="27687425"/>
<dbReference type="Pfam" id="PF00005">
    <property type="entry name" value="ABC_tran"/>
    <property type="match status" value="1"/>
</dbReference>
<dbReference type="SMART" id="SM00382">
    <property type="entry name" value="AAA"/>
    <property type="match status" value="1"/>
</dbReference>
<dbReference type="PROSITE" id="PS00211">
    <property type="entry name" value="ABC_TRANSPORTER_1"/>
    <property type="match status" value="1"/>
</dbReference>
<dbReference type="PANTHER" id="PTHR48041:SF139">
    <property type="entry name" value="PROTEIN SCARLET"/>
    <property type="match status" value="1"/>
</dbReference>
<keyword evidence="11" id="KW-1185">Reference proteome</keyword>
<evidence type="ECO:0000256" key="5">
    <source>
        <dbReference type="ARBA" id="ARBA00022840"/>
    </source>
</evidence>
<dbReference type="Pfam" id="PF01061">
    <property type="entry name" value="ABC2_membrane"/>
    <property type="match status" value="1"/>
</dbReference>
<evidence type="ECO:0000256" key="1">
    <source>
        <dbReference type="ARBA" id="ARBA00004141"/>
    </source>
</evidence>
<accession>A0A0L0HI90</accession>
<keyword evidence="7 8" id="KW-0472">Membrane</keyword>
<dbReference type="GO" id="GO:0016887">
    <property type="term" value="F:ATP hydrolysis activity"/>
    <property type="evidence" value="ECO:0007669"/>
    <property type="project" value="InterPro"/>
</dbReference>
<keyword evidence="2" id="KW-0813">Transport</keyword>
<dbReference type="STRING" id="645134.A0A0L0HI90"/>
<feature type="transmembrane region" description="Helical" evidence="8">
    <location>
        <begin position="488"/>
        <end position="506"/>
    </location>
</feature>
<proteinExistence type="predicted"/>
<evidence type="ECO:0000313" key="11">
    <source>
        <dbReference type="Proteomes" id="UP000053201"/>
    </source>
</evidence>
<dbReference type="EMBL" id="KQ257455">
    <property type="protein sequence ID" value="KND00842.1"/>
    <property type="molecule type" value="Genomic_DNA"/>
</dbReference>
<evidence type="ECO:0000256" key="4">
    <source>
        <dbReference type="ARBA" id="ARBA00022741"/>
    </source>
</evidence>
<gene>
    <name evidence="10" type="ORF">SPPG_03946</name>
</gene>
<dbReference type="InterPro" id="IPR027417">
    <property type="entry name" value="P-loop_NTPase"/>
</dbReference>
<reference evidence="10 11" key="1">
    <citation type="submission" date="2009-08" db="EMBL/GenBank/DDBJ databases">
        <title>The Genome Sequence of Spizellomyces punctatus strain DAOM BR117.</title>
        <authorList>
            <consortium name="The Broad Institute Genome Sequencing Platform"/>
            <person name="Russ C."/>
            <person name="Cuomo C."/>
            <person name="Shea T."/>
            <person name="Young S.K."/>
            <person name="Zeng Q."/>
            <person name="Koehrsen M."/>
            <person name="Haas B."/>
            <person name="Borodovsky M."/>
            <person name="Guigo R."/>
            <person name="Alvarado L."/>
            <person name="Berlin A."/>
            <person name="Bochicchio J."/>
            <person name="Borenstein D."/>
            <person name="Chapman S."/>
            <person name="Chen Z."/>
            <person name="Engels R."/>
            <person name="Freedman E."/>
            <person name="Gellesch M."/>
            <person name="Goldberg J."/>
            <person name="Griggs A."/>
            <person name="Gujja S."/>
            <person name="Heiman D."/>
            <person name="Hepburn T."/>
            <person name="Howarth C."/>
            <person name="Jen D."/>
            <person name="Larson L."/>
            <person name="Lewis B."/>
            <person name="Mehta T."/>
            <person name="Park D."/>
            <person name="Pearson M."/>
            <person name="Roberts A."/>
            <person name="Saif S."/>
            <person name="Shenoy N."/>
            <person name="Sisk P."/>
            <person name="Stolte C."/>
            <person name="Sykes S."/>
            <person name="Thomson T."/>
            <person name="Walk T."/>
            <person name="White J."/>
            <person name="Yandava C."/>
            <person name="Burger G."/>
            <person name="Gray M.W."/>
            <person name="Holland P.W.H."/>
            <person name="King N."/>
            <person name="Lang F.B.F."/>
            <person name="Roger A.J."/>
            <person name="Ruiz-Trillo I."/>
            <person name="Lander E."/>
            <person name="Nusbaum C."/>
        </authorList>
    </citation>
    <scope>NUCLEOTIDE SEQUENCE [LARGE SCALE GENOMIC DNA]</scope>
    <source>
        <strain evidence="10 11">DAOM BR117</strain>
    </source>
</reference>
<evidence type="ECO:0000259" key="9">
    <source>
        <dbReference type="PROSITE" id="PS50893"/>
    </source>
</evidence>
<dbReference type="Gene3D" id="3.40.50.300">
    <property type="entry name" value="P-loop containing nucleotide triphosphate hydrolases"/>
    <property type="match status" value="1"/>
</dbReference>
<feature type="transmembrane region" description="Helical" evidence="8">
    <location>
        <begin position="347"/>
        <end position="369"/>
    </location>
</feature>